<dbReference type="Pfam" id="PF14815">
    <property type="entry name" value="NUDIX_4"/>
    <property type="match status" value="1"/>
</dbReference>
<keyword evidence="11" id="KW-0408">Iron</keyword>
<dbReference type="PANTHER" id="PTHR42944:SF1">
    <property type="entry name" value="ADENINE DNA GLYCOSYLASE"/>
    <property type="match status" value="1"/>
</dbReference>
<dbReference type="CDD" id="cd00056">
    <property type="entry name" value="ENDO3c"/>
    <property type="match status" value="1"/>
</dbReference>
<keyword evidence="19" id="KW-1185">Reference proteome</keyword>
<keyword evidence="7" id="KW-0004">4Fe-4S</keyword>
<dbReference type="PROSITE" id="PS51462">
    <property type="entry name" value="NUDIX"/>
    <property type="match status" value="1"/>
</dbReference>
<dbReference type="SUPFAM" id="SSF48150">
    <property type="entry name" value="DNA-glycosylase"/>
    <property type="match status" value="1"/>
</dbReference>
<dbReference type="GO" id="GO:0006298">
    <property type="term" value="P:mismatch repair"/>
    <property type="evidence" value="ECO:0007669"/>
    <property type="project" value="TreeGrafter"/>
</dbReference>
<feature type="binding site" evidence="15">
    <location>
        <begin position="299"/>
        <end position="302"/>
    </location>
    <ligand>
        <name>8-oxo-dGTP</name>
        <dbReference type="ChEBI" id="CHEBI:77896"/>
    </ligand>
</feature>
<dbReference type="InterPro" id="IPR003561">
    <property type="entry name" value="Mutator_MutT"/>
</dbReference>
<evidence type="ECO:0000256" key="3">
    <source>
        <dbReference type="ARBA" id="ARBA00002933"/>
    </source>
</evidence>
<evidence type="ECO:0000256" key="2">
    <source>
        <dbReference type="ARBA" id="ARBA00001966"/>
    </source>
</evidence>
<dbReference type="InterPro" id="IPR011257">
    <property type="entry name" value="DNA_glycosylase"/>
</dbReference>
<dbReference type="SMART" id="SM00478">
    <property type="entry name" value="ENDO3c"/>
    <property type="match status" value="1"/>
</dbReference>
<dbReference type="PRINTS" id="PR00502">
    <property type="entry name" value="NUDIXFAMILY"/>
</dbReference>
<dbReference type="PROSITE" id="PS00893">
    <property type="entry name" value="NUDIX_BOX"/>
    <property type="match status" value="1"/>
</dbReference>
<evidence type="ECO:0000256" key="9">
    <source>
        <dbReference type="ARBA" id="ARBA00022763"/>
    </source>
</evidence>
<dbReference type="InterPro" id="IPR004036">
    <property type="entry name" value="Endonuclease-III-like_CS2"/>
</dbReference>
<dbReference type="GO" id="GO:0008413">
    <property type="term" value="F:8-oxo-7,8-dihydroguanosine triphosphate pyrophosphatase activity"/>
    <property type="evidence" value="ECO:0007669"/>
    <property type="project" value="InterPro"/>
</dbReference>
<dbReference type="GO" id="GO:0046872">
    <property type="term" value="F:metal ion binding"/>
    <property type="evidence" value="ECO:0007669"/>
    <property type="project" value="UniProtKB-KW"/>
</dbReference>
<dbReference type="NCBIfam" id="TIGR01084">
    <property type="entry name" value="mutY"/>
    <property type="match status" value="1"/>
</dbReference>
<evidence type="ECO:0000313" key="18">
    <source>
        <dbReference type="EMBL" id="EAZ90153.1"/>
    </source>
</evidence>
<comment type="function">
    <text evidence="3">Adenine glycosylase active on G-A mispairs. MutY also corrects error-prone DNA synthesis past GO lesions which are due to the oxidatively damaged form of guanine: 7,8-dihydro-8-oxoguanine (8-oxo-dGTP).</text>
</comment>
<dbReference type="GO" id="GO:0000701">
    <property type="term" value="F:purine-specific mismatch base pair DNA N-glycosylase activity"/>
    <property type="evidence" value="ECO:0007669"/>
    <property type="project" value="UniProtKB-EC"/>
</dbReference>
<dbReference type="FunFam" id="1.10.340.30:FF:000002">
    <property type="entry name" value="Adenine DNA glycosylase"/>
    <property type="match status" value="1"/>
</dbReference>
<dbReference type="GO" id="GO:0034039">
    <property type="term" value="F:8-oxo-7,8-dihydroguanine DNA N-glycosylase activity"/>
    <property type="evidence" value="ECO:0007669"/>
    <property type="project" value="TreeGrafter"/>
</dbReference>
<evidence type="ECO:0000256" key="1">
    <source>
        <dbReference type="ARBA" id="ARBA00000843"/>
    </source>
</evidence>
<dbReference type="InterPro" id="IPR005760">
    <property type="entry name" value="A/G_AdeGlyc_MutY"/>
</dbReference>
<dbReference type="GO" id="GO:0006284">
    <property type="term" value="P:base-excision repair"/>
    <property type="evidence" value="ECO:0007669"/>
    <property type="project" value="InterPro"/>
</dbReference>
<comment type="cofactor">
    <cofactor evidence="2">
        <name>[4Fe-4S] cluster</name>
        <dbReference type="ChEBI" id="CHEBI:49883"/>
    </cofactor>
</comment>
<dbReference type="Gene3D" id="1.10.1670.10">
    <property type="entry name" value="Helix-hairpin-Helix base-excision DNA repair enzymes (C-terminal)"/>
    <property type="match status" value="1"/>
</dbReference>
<evidence type="ECO:0000256" key="12">
    <source>
        <dbReference type="ARBA" id="ARBA00023014"/>
    </source>
</evidence>
<comment type="cofactor">
    <cofactor evidence="16">
        <name>Mg(2+)</name>
        <dbReference type="ChEBI" id="CHEBI:18420"/>
    </cofactor>
</comment>
<keyword evidence="12" id="KW-0411">Iron-sulfur</keyword>
<dbReference type="InterPro" id="IPR029119">
    <property type="entry name" value="MutY_C"/>
</dbReference>
<evidence type="ECO:0000256" key="10">
    <source>
        <dbReference type="ARBA" id="ARBA00022801"/>
    </source>
</evidence>
<evidence type="ECO:0000256" key="11">
    <source>
        <dbReference type="ARBA" id="ARBA00023004"/>
    </source>
</evidence>
<dbReference type="SUPFAM" id="SSF55811">
    <property type="entry name" value="Nudix"/>
    <property type="match status" value="1"/>
</dbReference>
<accession>A3ITT7</accession>
<evidence type="ECO:0000256" key="14">
    <source>
        <dbReference type="ARBA" id="ARBA00023295"/>
    </source>
</evidence>
<feature type="domain" description="Nudix hydrolase" evidence="17">
    <location>
        <begin position="266"/>
        <end position="393"/>
    </location>
</feature>
<evidence type="ECO:0000256" key="13">
    <source>
        <dbReference type="ARBA" id="ARBA00023204"/>
    </source>
</evidence>
<dbReference type="InterPro" id="IPR015797">
    <property type="entry name" value="NUDIX_hydrolase-like_dom_sf"/>
</dbReference>
<organism evidence="18 19">
    <name type="scientific">Crocosphaera chwakensis CCY0110</name>
    <dbReference type="NCBI Taxonomy" id="391612"/>
    <lineage>
        <taxon>Bacteria</taxon>
        <taxon>Bacillati</taxon>
        <taxon>Cyanobacteriota</taxon>
        <taxon>Cyanophyceae</taxon>
        <taxon>Oscillatoriophycideae</taxon>
        <taxon>Chroococcales</taxon>
        <taxon>Aphanothecaceae</taxon>
        <taxon>Crocosphaera</taxon>
        <taxon>Crocosphaera chwakensis</taxon>
    </lineage>
</organism>
<reference evidence="18 19" key="1">
    <citation type="submission" date="2007-03" db="EMBL/GenBank/DDBJ databases">
        <authorList>
            <person name="Stal L."/>
            <person name="Ferriera S."/>
            <person name="Johnson J."/>
            <person name="Kravitz S."/>
            <person name="Beeson K."/>
            <person name="Sutton G."/>
            <person name="Rogers Y.-H."/>
            <person name="Friedman R."/>
            <person name="Frazier M."/>
            <person name="Venter J.C."/>
        </authorList>
    </citation>
    <scope>NUCLEOTIDE SEQUENCE [LARGE SCALE GENOMIC DNA]</scope>
    <source>
        <strain evidence="18 19">CCY0110</strain>
    </source>
</reference>
<dbReference type="EC" id="3.2.2.31" evidence="5"/>
<feature type="binding site" evidence="16">
    <location>
        <position position="322"/>
    </location>
    <ligand>
        <name>Mg(2+)</name>
        <dbReference type="ChEBI" id="CHEBI:18420"/>
    </ligand>
</feature>
<keyword evidence="13" id="KW-0234">DNA repair</keyword>
<sequence length="398" mass="45825">MSEIMLQQTQVKTVLPYYQRWLETILKDKSNLVAKDITLPVFNLSNLRQSLLIWYQQQGRHLPWRNTRDPYLIWVSEIMLQQTQVKTVLPYYQRWLDTFPTLESLATAELQEVLKAWEGLGYYTRARNLHKAAQILLNEYDGVFPQQLPDVLKLPGIGRTTAGGILSAAFNQRISILDGNVKRVLSRLMALPVSPKKGIQSLWQLSDLILDPENPRDFNQALMDLGAEICVKTKPRCLLCPWTSHCLAYQQGQQNQLPMTEKTKPLPHKKIGVAVIYNDAGLILIDRRPEKGLLGGLWEFPGGKIEPDETVEDCIKREIKEEIDIEIEVGENLVNLDHAYTHFKVTLYVHLCRYLTGEPKPIECEEIRWVSLEEIDQFPFPKANTKIIELLKTHSIFS</sequence>
<dbReference type="InterPro" id="IPR000086">
    <property type="entry name" value="NUDIX_hydrolase_dom"/>
</dbReference>
<dbReference type="PANTHER" id="PTHR42944">
    <property type="entry name" value="ADENINE DNA GLYCOSYLASE"/>
    <property type="match status" value="1"/>
</dbReference>
<gene>
    <name evidence="18" type="ORF">CY0110_06119</name>
</gene>
<keyword evidence="10" id="KW-0378">Hydrolase</keyword>
<evidence type="ECO:0000256" key="5">
    <source>
        <dbReference type="ARBA" id="ARBA00012045"/>
    </source>
</evidence>
<dbReference type="eggNOG" id="COG1194">
    <property type="taxonomic scope" value="Bacteria"/>
</dbReference>
<evidence type="ECO:0000259" key="17">
    <source>
        <dbReference type="PROSITE" id="PS51462"/>
    </source>
</evidence>
<dbReference type="InterPro" id="IPR023170">
    <property type="entry name" value="HhH_base_excis_C"/>
</dbReference>
<protein>
    <recommendedName>
        <fullName evidence="6">Adenine DNA glycosylase</fullName>
        <ecNumber evidence="5">3.2.2.31</ecNumber>
    </recommendedName>
</protein>
<comment type="similarity">
    <text evidence="4">Belongs to the Nth/MutY family.</text>
</comment>
<comment type="catalytic activity">
    <reaction evidence="1">
        <text>Hydrolyzes free adenine bases from 7,8-dihydro-8-oxoguanine:adenine mismatched double-stranded DNA, leaving an apurinic site.</text>
        <dbReference type="EC" id="3.2.2.31"/>
    </reaction>
</comment>
<dbReference type="Gene3D" id="1.10.340.30">
    <property type="entry name" value="Hypothetical protein, domain 2"/>
    <property type="match status" value="2"/>
</dbReference>
<comment type="caution">
    <text evidence="18">The sequence shown here is derived from an EMBL/GenBank/DDBJ whole genome shotgun (WGS) entry which is preliminary data.</text>
</comment>
<dbReference type="InterPro" id="IPR003651">
    <property type="entry name" value="Endonuclease3_FeS-loop_motif"/>
</dbReference>
<evidence type="ECO:0000256" key="7">
    <source>
        <dbReference type="ARBA" id="ARBA00022485"/>
    </source>
</evidence>
<dbReference type="GO" id="GO:0051539">
    <property type="term" value="F:4 iron, 4 sulfur cluster binding"/>
    <property type="evidence" value="ECO:0007669"/>
    <property type="project" value="UniProtKB-KW"/>
</dbReference>
<dbReference type="InterPro" id="IPR003265">
    <property type="entry name" value="HhH-GPD_domain"/>
</dbReference>
<dbReference type="NCBIfam" id="TIGR00586">
    <property type="entry name" value="mutt"/>
    <property type="match status" value="1"/>
</dbReference>
<keyword evidence="9" id="KW-0227">DNA damage</keyword>
<dbReference type="InterPro" id="IPR004035">
    <property type="entry name" value="Endouclease-III_FeS-bd_BS"/>
</dbReference>
<evidence type="ECO:0000256" key="15">
    <source>
        <dbReference type="PIRSR" id="PIRSR603561-1"/>
    </source>
</evidence>
<dbReference type="GO" id="GO:0035485">
    <property type="term" value="F:adenine/guanine mispair binding"/>
    <property type="evidence" value="ECO:0007669"/>
    <property type="project" value="TreeGrafter"/>
</dbReference>
<dbReference type="PROSITE" id="PS01155">
    <property type="entry name" value="ENDONUCLEASE_III_2"/>
    <property type="match status" value="1"/>
</dbReference>
<dbReference type="Pfam" id="PF00730">
    <property type="entry name" value="HhH-GPD"/>
    <property type="match status" value="1"/>
</dbReference>
<evidence type="ECO:0000256" key="6">
    <source>
        <dbReference type="ARBA" id="ARBA00022023"/>
    </source>
</evidence>
<keyword evidence="16" id="KW-0460">Magnesium</keyword>
<evidence type="ECO:0000256" key="4">
    <source>
        <dbReference type="ARBA" id="ARBA00008343"/>
    </source>
</evidence>
<evidence type="ECO:0000256" key="8">
    <source>
        <dbReference type="ARBA" id="ARBA00022723"/>
    </source>
</evidence>
<dbReference type="AlphaFoldDB" id="A3ITT7"/>
<dbReference type="GO" id="GO:0032357">
    <property type="term" value="F:oxidized purine DNA binding"/>
    <property type="evidence" value="ECO:0007669"/>
    <property type="project" value="TreeGrafter"/>
</dbReference>
<dbReference type="InterPro" id="IPR020084">
    <property type="entry name" value="NUDIX_hydrolase_CS"/>
</dbReference>
<dbReference type="Proteomes" id="UP000003781">
    <property type="component" value="Unassembled WGS sequence"/>
</dbReference>
<dbReference type="Gene3D" id="3.90.79.10">
    <property type="entry name" value="Nucleoside Triphosphate Pyrophosphohydrolase"/>
    <property type="match status" value="1"/>
</dbReference>
<feature type="binding site" evidence="15">
    <location>
        <position position="384"/>
    </location>
    <ligand>
        <name>8-oxo-dGTP</name>
        <dbReference type="ChEBI" id="CHEBI:77896"/>
    </ligand>
</feature>
<proteinExistence type="inferred from homology"/>
<dbReference type="PROSITE" id="PS00764">
    <property type="entry name" value="ENDONUCLEASE_III_1"/>
    <property type="match status" value="1"/>
</dbReference>
<evidence type="ECO:0000313" key="19">
    <source>
        <dbReference type="Proteomes" id="UP000003781"/>
    </source>
</evidence>
<dbReference type="EMBL" id="AAXW01000030">
    <property type="protein sequence ID" value="EAZ90153.1"/>
    <property type="molecule type" value="Genomic_DNA"/>
</dbReference>
<keyword evidence="14" id="KW-0326">Glycosidase</keyword>
<name>A3ITT7_9CHRO</name>
<feature type="binding site" evidence="16">
    <location>
        <position position="302"/>
    </location>
    <ligand>
        <name>Mg(2+)</name>
        <dbReference type="ChEBI" id="CHEBI:18420"/>
    </ligand>
</feature>
<dbReference type="InterPro" id="IPR044298">
    <property type="entry name" value="MIG/MutY"/>
</dbReference>
<feature type="binding site" evidence="15">
    <location>
        <position position="288"/>
    </location>
    <ligand>
        <name>8-oxo-dGTP</name>
        <dbReference type="ChEBI" id="CHEBI:77896"/>
    </ligand>
</feature>
<dbReference type="SMART" id="SM00525">
    <property type="entry name" value="FES"/>
    <property type="match status" value="1"/>
</dbReference>
<keyword evidence="8 16" id="KW-0479">Metal-binding</keyword>
<dbReference type="eggNOG" id="COG1051">
    <property type="taxonomic scope" value="Bacteria"/>
</dbReference>
<evidence type="ECO:0000256" key="16">
    <source>
        <dbReference type="PIRSR" id="PIRSR603561-2"/>
    </source>
</evidence>
<dbReference type="InterPro" id="IPR020476">
    <property type="entry name" value="Nudix_hydrolase"/>
</dbReference>
<dbReference type="CDD" id="cd03425">
    <property type="entry name" value="NUDIX_MutT_NudA_like"/>
    <property type="match status" value="1"/>
</dbReference>